<feature type="region of interest" description="Disordered" evidence="16">
    <location>
        <begin position="440"/>
        <end position="462"/>
    </location>
</feature>
<reference evidence="19 20" key="2">
    <citation type="journal article" date="2012" name="PLoS Pathog.">
        <title>Diverse lifestyles and strategies of plant pathogenesis encoded in the genomes of eighteen Dothideomycetes fungi.</title>
        <authorList>
            <person name="Ohm R.A."/>
            <person name="Feau N."/>
            <person name="Henrissat B."/>
            <person name="Schoch C.L."/>
            <person name="Horwitz B.A."/>
            <person name="Barry K.W."/>
            <person name="Condon B.J."/>
            <person name="Copeland A.C."/>
            <person name="Dhillon B."/>
            <person name="Glaser F."/>
            <person name="Hesse C.N."/>
            <person name="Kosti I."/>
            <person name="LaButti K."/>
            <person name="Lindquist E.A."/>
            <person name="Lucas S."/>
            <person name="Salamov A.A."/>
            <person name="Bradshaw R.E."/>
            <person name="Ciuffetti L."/>
            <person name="Hamelin R.C."/>
            <person name="Kema G.H.J."/>
            <person name="Lawrence C."/>
            <person name="Scott J.A."/>
            <person name="Spatafora J.W."/>
            <person name="Turgeon B.G."/>
            <person name="de Wit P.J.G.M."/>
            <person name="Zhong S."/>
            <person name="Goodwin S.B."/>
            <person name="Grigoriev I.V."/>
        </authorList>
    </citation>
    <scope>NUCLEOTIDE SEQUENCE [LARGE SCALE GENOMIC DNA]</scope>
    <source>
        <strain evidence="20">NZE10 / CBS 128990</strain>
    </source>
</reference>
<keyword evidence="4 14" id="KW-0479">Metal-binding</keyword>
<evidence type="ECO:0000256" key="15">
    <source>
        <dbReference type="RuleBase" id="RU366005"/>
    </source>
</evidence>
<evidence type="ECO:0000313" key="19">
    <source>
        <dbReference type="EMBL" id="EME39248.1"/>
    </source>
</evidence>
<evidence type="ECO:0000256" key="8">
    <source>
        <dbReference type="ARBA" id="ARBA00022989"/>
    </source>
</evidence>
<evidence type="ECO:0000256" key="2">
    <source>
        <dbReference type="ARBA" id="ARBA00022670"/>
    </source>
</evidence>
<name>M2WJW4_DOTSN</name>
<keyword evidence="5 15" id="KW-0378">Hydrolase</keyword>
<keyword evidence="10 15" id="KW-0472">Membrane</keyword>
<evidence type="ECO:0000256" key="7">
    <source>
        <dbReference type="ARBA" id="ARBA00022833"/>
    </source>
</evidence>
<comment type="catalytic activity">
    <reaction evidence="11 15">
        <text>Hydrolyzes the peptide bond -P2-(S-farnesyl or geranylgeranyl)C-P1'-P2'-P3'-COOH where P1' and P2' are amino acids with aliphatic side chains and P3' is any C-terminal residue.</text>
        <dbReference type="EC" id="3.4.24.84"/>
    </reaction>
</comment>
<accession>M2WJW4</accession>
<comment type="similarity">
    <text evidence="12 15">Belongs to the peptidase M48A family.</text>
</comment>
<dbReference type="eggNOG" id="KOG2719">
    <property type="taxonomic scope" value="Eukaryota"/>
</dbReference>
<evidence type="ECO:0000259" key="18">
    <source>
        <dbReference type="Pfam" id="PF16491"/>
    </source>
</evidence>
<keyword evidence="7 14" id="KW-0862">Zinc</keyword>
<feature type="transmembrane region" description="Helical" evidence="15">
    <location>
        <begin position="123"/>
        <end position="147"/>
    </location>
</feature>
<dbReference type="Pfam" id="PF16491">
    <property type="entry name" value="Peptidase_M48_N"/>
    <property type="match status" value="1"/>
</dbReference>
<keyword evidence="6 15" id="KW-0256">Endoplasmic reticulum</keyword>
<feature type="domain" description="CAAX prenyl protease 1 N-terminal" evidence="18">
    <location>
        <begin position="40"/>
        <end position="224"/>
    </location>
</feature>
<dbReference type="Proteomes" id="UP000016933">
    <property type="component" value="Unassembled WGS sequence"/>
</dbReference>
<dbReference type="OrthoDB" id="360839at2759"/>
<feature type="transmembrane region" description="Helical" evidence="15">
    <location>
        <begin position="167"/>
        <end position="188"/>
    </location>
</feature>
<feature type="active site" description="Proton donor" evidence="13">
    <location>
        <position position="381"/>
    </location>
</feature>
<dbReference type="HOGENOM" id="CLU_025947_3_3_1"/>
<evidence type="ECO:0000256" key="13">
    <source>
        <dbReference type="PIRSR" id="PIRSR627057-1"/>
    </source>
</evidence>
<feature type="domain" description="Peptidase M48" evidence="17">
    <location>
        <begin position="228"/>
        <end position="431"/>
    </location>
</feature>
<evidence type="ECO:0000256" key="16">
    <source>
        <dbReference type="SAM" id="MobiDB-lite"/>
    </source>
</evidence>
<dbReference type="Pfam" id="PF01435">
    <property type="entry name" value="Peptidase_M48"/>
    <property type="match status" value="1"/>
</dbReference>
<dbReference type="Gene3D" id="3.30.2010.10">
    <property type="entry name" value="Metalloproteases ('zincins'), catalytic domain"/>
    <property type="match status" value="1"/>
</dbReference>
<evidence type="ECO:0000256" key="10">
    <source>
        <dbReference type="ARBA" id="ARBA00023136"/>
    </source>
</evidence>
<dbReference type="GO" id="GO:0004222">
    <property type="term" value="F:metalloendopeptidase activity"/>
    <property type="evidence" value="ECO:0007669"/>
    <property type="project" value="UniProtKB-UniRule"/>
</dbReference>
<evidence type="ECO:0000256" key="11">
    <source>
        <dbReference type="ARBA" id="ARBA00044456"/>
    </source>
</evidence>
<dbReference type="GO" id="GO:0005789">
    <property type="term" value="C:endoplasmic reticulum membrane"/>
    <property type="evidence" value="ECO:0007669"/>
    <property type="project" value="UniProtKB-SubCell"/>
</dbReference>
<dbReference type="EC" id="3.4.24.84" evidence="15"/>
<feature type="transmembrane region" description="Helical" evidence="15">
    <location>
        <begin position="311"/>
        <end position="330"/>
    </location>
</feature>
<comment type="function">
    <text evidence="15">Proteolytically removes the C-terminal three residues of farnesylated proteins.</text>
</comment>
<evidence type="ECO:0000256" key="4">
    <source>
        <dbReference type="ARBA" id="ARBA00022723"/>
    </source>
</evidence>
<keyword evidence="3 15" id="KW-0812">Transmembrane</keyword>
<dbReference type="GO" id="GO:0071586">
    <property type="term" value="P:CAAX-box protein processing"/>
    <property type="evidence" value="ECO:0007669"/>
    <property type="project" value="UniProtKB-UniRule"/>
</dbReference>
<keyword evidence="20" id="KW-1185">Reference proteome</keyword>
<evidence type="ECO:0000256" key="12">
    <source>
        <dbReference type="ARBA" id="ARBA00060927"/>
    </source>
</evidence>
<dbReference type="STRING" id="675120.M2WJW4"/>
<dbReference type="GO" id="GO:0046872">
    <property type="term" value="F:metal ion binding"/>
    <property type="evidence" value="ECO:0007669"/>
    <property type="project" value="UniProtKB-UniRule"/>
</dbReference>
<evidence type="ECO:0000256" key="14">
    <source>
        <dbReference type="PIRSR" id="PIRSR627057-2"/>
    </source>
</evidence>
<dbReference type="FunFam" id="3.30.2010.10:FF:000002">
    <property type="entry name" value="CAAX prenyl protease"/>
    <property type="match status" value="1"/>
</dbReference>
<proteinExistence type="inferred from homology"/>
<dbReference type="InterPro" id="IPR001915">
    <property type="entry name" value="Peptidase_M48"/>
</dbReference>
<keyword evidence="8 15" id="KW-1133">Transmembrane helix</keyword>
<dbReference type="PANTHER" id="PTHR10120">
    <property type="entry name" value="CAAX PRENYL PROTEASE 1"/>
    <property type="match status" value="1"/>
</dbReference>
<evidence type="ECO:0000256" key="6">
    <source>
        <dbReference type="ARBA" id="ARBA00022824"/>
    </source>
</evidence>
<dbReference type="InterPro" id="IPR027057">
    <property type="entry name" value="CAXX_Prtase_1"/>
</dbReference>
<evidence type="ECO:0000313" key="20">
    <source>
        <dbReference type="Proteomes" id="UP000016933"/>
    </source>
</evidence>
<feature type="active site" evidence="13">
    <location>
        <position position="299"/>
    </location>
</feature>
<feature type="binding site" evidence="14">
    <location>
        <position position="302"/>
    </location>
    <ligand>
        <name>Zn(2+)</name>
        <dbReference type="ChEBI" id="CHEBI:29105"/>
        <note>catalytic</note>
    </ligand>
</feature>
<dbReference type="OMA" id="FVIEEKF"/>
<reference evidence="20" key="1">
    <citation type="journal article" date="2012" name="PLoS Genet.">
        <title>The genomes of the fungal plant pathogens Cladosporium fulvum and Dothistroma septosporum reveal adaptation to different hosts and lifestyles but also signatures of common ancestry.</title>
        <authorList>
            <person name="de Wit P.J.G.M."/>
            <person name="van der Burgt A."/>
            <person name="Oekmen B."/>
            <person name="Stergiopoulos I."/>
            <person name="Abd-Elsalam K.A."/>
            <person name="Aerts A.L."/>
            <person name="Bahkali A.H."/>
            <person name="Beenen H.G."/>
            <person name="Chettri P."/>
            <person name="Cox M.P."/>
            <person name="Datema E."/>
            <person name="de Vries R.P."/>
            <person name="Dhillon B."/>
            <person name="Ganley A.R."/>
            <person name="Griffiths S.A."/>
            <person name="Guo Y."/>
            <person name="Hamelin R.C."/>
            <person name="Henrissat B."/>
            <person name="Kabir M.S."/>
            <person name="Jashni M.K."/>
            <person name="Kema G."/>
            <person name="Klaubauf S."/>
            <person name="Lapidus A."/>
            <person name="Levasseur A."/>
            <person name="Lindquist E."/>
            <person name="Mehrabi R."/>
            <person name="Ohm R.A."/>
            <person name="Owen T.J."/>
            <person name="Salamov A."/>
            <person name="Schwelm A."/>
            <person name="Schijlen E."/>
            <person name="Sun H."/>
            <person name="van den Burg H.A."/>
            <person name="van Ham R.C.H.J."/>
            <person name="Zhang S."/>
            <person name="Goodwin S.B."/>
            <person name="Grigoriev I.V."/>
            <person name="Collemare J."/>
            <person name="Bradshaw R.E."/>
        </authorList>
    </citation>
    <scope>NUCLEOTIDE SEQUENCE [LARGE SCALE GENOMIC DNA]</scope>
    <source>
        <strain evidence="20">NZE10 / CBS 128990</strain>
    </source>
</reference>
<dbReference type="EMBL" id="KB446545">
    <property type="protein sequence ID" value="EME39248.1"/>
    <property type="molecule type" value="Genomic_DNA"/>
</dbReference>
<comment type="cofactor">
    <cofactor evidence="14 15">
        <name>Zn(2+)</name>
        <dbReference type="ChEBI" id="CHEBI:29105"/>
    </cofactor>
    <text evidence="14 15">Binds 1 zinc ion per subunit.</text>
</comment>
<protein>
    <recommendedName>
        <fullName evidence="15">CAAX prenyl protease</fullName>
        <ecNumber evidence="15">3.4.24.84</ecNumber>
    </recommendedName>
</protein>
<dbReference type="AlphaFoldDB" id="M2WJW4"/>
<evidence type="ECO:0000259" key="17">
    <source>
        <dbReference type="Pfam" id="PF01435"/>
    </source>
</evidence>
<organism evidence="19 20">
    <name type="scientific">Dothistroma septosporum (strain NZE10 / CBS 128990)</name>
    <name type="common">Red band needle blight fungus</name>
    <name type="synonym">Mycosphaerella pini</name>
    <dbReference type="NCBI Taxonomy" id="675120"/>
    <lineage>
        <taxon>Eukaryota</taxon>
        <taxon>Fungi</taxon>
        <taxon>Dikarya</taxon>
        <taxon>Ascomycota</taxon>
        <taxon>Pezizomycotina</taxon>
        <taxon>Dothideomycetes</taxon>
        <taxon>Dothideomycetidae</taxon>
        <taxon>Mycosphaerellales</taxon>
        <taxon>Mycosphaerellaceae</taxon>
        <taxon>Dothistroma</taxon>
    </lineage>
</organism>
<evidence type="ECO:0000256" key="3">
    <source>
        <dbReference type="ARBA" id="ARBA00022692"/>
    </source>
</evidence>
<sequence length="462" mass="52371">MDLLRRLAAPLDDTRIPWKPILITFALGEFALESWLLYRQYRVLHRKTVPAQLKQEVDQKTFDKSQAYGRSKAQYTFVEGLFGQVKNYVTIQYDWLPWLWSVAGGLTLRYLPERFHGEISQSLVFIFGLSLAETVINLPFGLYYHFVLEEKFGFNKQTLSLFLTDKIKGFGLSLAFGVPIGTAFLKIIQKTGDNFFFYIWLFMLVIQLGAVVLYPTLIVPLFNKLTPLEPGDLKTRVEALANKLSFPLKELQVIDGSKRSAHSNAYFTGLPFLPKKIVIYDTLLNKASAQEVEAVLAHELGHWKMGHTSKLLGISSFHLLYVFALFGVFINNGSLYQAFGFLRERPIIIGFILFNDVLSPTDSVVKLGMNIMTRKFEFEADAFGKKLGYAKDLAASLIKLQIQNLSSMDADPLYSSYHYSHPILTERLKAVGWTSEKKVSDGKIDISGQKSSAVNETPEKEL</sequence>
<feature type="transmembrane region" description="Helical" evidence="15">
    <location>
        <begin position="195"/>
        <end position="222"/>
    </location>
</feature>
<keyword evidence="9 15" id="KW-0482">Metalloprotease</keyword>
<feature type="binding site" evidence="14">
    <location>
        <position position="298"/>
    </location>
    <ligand>
        <name>Zn(2+)</name>
        <dbReference type="ChEBI" id="CHEBI:29105"/>
        <note>catalytic</note>
    </ligand>
</feature>
<gene>
    <name evidence="19" type="ORF">DOTSEDRAFT_75093</name>
</gene>
<comment type="subcellular location">
    <subcellularLocation>
        <location evidence="1 15">Endoplasmic reticulum membrane</location>
        <topology evidence="1 15">Multi-pass membrane protein</topology>
    </subcellularLocation>
</comment>
<evidence type="ECO:0000256" key="9">
    <source>
        <dbReference type="ARBA" id="ARBA00023049"/>
    </source>
</evidence>
<keyword evidence="2 15" id="KW-0645">Protease</keyword>
<feature type="transmembrane region" description="Helical" evidence="15">
    <location>
        <begin position="21"/>
        <end position="38"/>
    </location>
</feature>
<dbReference type="CDD" id="cd07343">
    <property type="entry name" value="M48A_Zmpste24p_like"/>
    <property type="match status" value="1"/>
</dbReference>
<feature type="binding site" evidence="14">
    <location>
        <position position="377"/>
    </location>
    <ligand>
        <name>Zn(2+)</name>
        <dbReference type="ChEBI" id="CHEBI:29105"/>
        <note>catalytic</note>
    </ligand>
</feature>
<evidence type="ECO:0000256" key="1">
    <source>
        <dbReference type="ARBA" id="ARBA00004477"/>
    </source>
</evidence>
<evidence type="ECO:0000256" key="5">
    <source>
        <dbReference type="ARBA" id="ARBA00022801"/>
    </source>
</evidence>
<dbReference type="InterPro" id="IPR032456">
    <property type="entry name" value="Peptidase_M48_N"/>
</dbReference>